<feature type="compositionally biased region" description="Polar residues" evidence="1">
    <location>
        <begin position="61"/>
        <end position="81"/>
    </location>
</feature>
<dbReference type="STRING" id="33114.A0A2G2WRM1"/>
<name>A0A2G2WRM1_CAPBA</name>
<gene>
    <name evidence="2" type="ORF">CQW23_12103</name>
</gene>
<dbReference type="OrthoDB" id="1301490at2759"/>
<protein>
    <submittedName>
        <fullName evidence="2">Uncharacterized protein</fullName>
    </submittedName>
</protein>
<reference evidence="2 3" key="1">
    <citation type="journal article" date="2017" name="Genome Biol.">
        <title>New reference genome sequences of hot pepper reveal the massive evolution of plant disease-resistance genes by retroduplication.</title>
        <authorList>
            <person name="Kim S."/>
            <person name="Park J."/>
            <person name="Yeom S.I."/>
            <person name="Kim Y.M."/>
            <person name="Seo E."/>
            <person name="Kim K.T."/>
            <person name="Kim M.S."/>
            <person name="Lee J.M."/>
            <person name="Cheong K."/>
            <person name="Shin H.S."/>
            <person name="Kim S.B."/>
            <person name="Han K."/>
            <person name="Lee J."/>
            <person name="Park M."/>
            <person name="Lee H.A."/>
            <person name="Lee H.Y."/>
            <person name="Lee Y."/>
            <person name="Oh S."/>
            <person name="Lee J.H."/>
            <person name="Choi E."/>
            <person name="Choi E."/>
            <person name="Lee S.E."/>
            <person name="Jeon J."/>
            <person name="Kim H."/>
            <person name="Choi G."/>
            <person name="Song H."/>
            <person name="Lee J."/>
            <person name="Lee S.C."/>
            <person name="Kwon J.K."/>
            <person name="Lee H.Y."/>
            <person name="Koo N."/>
            <person name="Hong Y."/>
            <person name="Kim R.W."/>
            <person name="Kang W.H."/>
            <person name="Huh J.H."/>
            <person name="Kang B.C."/>
            <person name="Yang T.J."/>
            <person name="Lee Y.H."/>
            <person name="Bennetzen J.L."/>
            <person name="Choi D."/>
        </authorList>
    </citation>
    <scope>NUCLEOTIDE SEQUENCE [LARGE SCALE GENOMIC DNA]</scope>
    <source>
        <strain evidence="3">cv. PBC81</strain>
    </source>
</reference>
<feature type="region of interest" description="Disordered" evidence="1">
    <location>
        <begin position="60"/>
        <end position="115"/>
    </location>
</feature>
<evidence type="ECO:0000313" key="3">
    <source>
        <dbReference type="Proteomes" id="UP000224567"/>
    </source>
</evidence>
<proteinExistence type="predicted"/>
<sequence>MGSGRENTTPFKRQRVVGMGVFQAENGFKVLNPGMPSNKIYSTGQAKIARSADITGDISYRPSSTSKLNWNGKSAISTRKLQQLKENRRKKTVGSSSHHPSQHSTSSQFKIPWKL</sequence>
<accession>A0A2G2WRM1</accession>
<dbReference type="AlphaFoldDB" id="A0A2G2WRM1"/>
<feature type="compositionally biased region" description="Low complexity" evidence="1">
    <location>
        <begin position="95"/>
        <end position="107"/>
    </location>
</feature>
<keyword evidence="3" id="KW-1185">Reference proteome</keyword>
<dbReference type="EMBL" id="MLFT02000005">
    <property type="protein sequence ID" value="PHT47895.1"/>
    <property type="molecule type" value="Genomic_DNA"/>
</dbReference>
<dbReference type="Proteomes" id="UP000224567">
    <property type="component" value="Unassembled WGS sequence"/>
</dbReference>
<reference evidence="3" key="2">
    <citation type="journal article" date="2017" name="J. Anim. Genet.">
        <title>Multiple reference genome sequences of hot pepper reveal the massive evolution of plant disease resistance genes by retroduplication.</title>
        <authorList>
            <person name="Kim S."/>
            <person name="Park J."/>
            <person name="Yeom S.-I."/>
            <person name="Kim Y.-M."/>
            <person name="Seo E."/>
            <person name="Kim K.-T."/>
            <person name="Kim M.-S."/>
            <person name="Lee J.M."/>
            <person name="Cheong K."/>
            <person name="Shin H.-S."/>
            <person name="Kim S.-B."/>
            <person name="Han K."/>
            <person name="Lee J."/>
            <person name="Park M."/>
            <person name="Lee H.-A."/>
            <person name="Lee H.-Y."/>
            <person name="Lee Y."/>
            <person name="Oh S."/>
            <person name="Lee J.H."/>
            <person name="Choi E."/>
            <person name="Choi E."/>
            <person name="Lee S.E."/>
            <person name="Jeon J."/>
            <person name="Kim H."/>
            <person name="Choi G."/>
            <person name="Song H."/>
            <person name="Lee J."/>
            <person name="Lee S.-C."/>
            <person name="Kwon J.-K."/>
            <person name="Lee H.-Y."/>
            <person name="Koo N."/>
            <person name="Hong Y."/>
            <person name="Kim R.W."/>
            <person name="Kang W.-H."/>
            <person name="Huh J.H."/>
            <person name="Kang B.-C."/>
            <person name="Yang T.-J."/>
            <person name="Lee Y.-H."/>
            <person name="Bennetzen J.L."/>
            <person name="Choi D."/>
        </authorList>
    </citation>
    <scope>NUCLEOTIDE SEQUENCE [LARGE SCALE GENOMIC DNA]</scope>
    <source>
        <strain evidence="3">cv. PBC81</strain>
    </source>
</reference>
<evidence type="ECO:0000256" key="1">
    <source>
        <dbReference type="SAM" id="MobiDB-lite"/>
    </source>
</evidence>
<evidence type="ECO:0000313" key="2">
    <source>
        <dbReference type="EMBL" id="PHT47895.1"/>
    </source>
</evidence>
<organism evidence="2 3">
    <name type="scientific">Capsicum baccatum</name>
    <name type="common">Peruvian pepper</name>
    <dbReference type="NCBI Taxonomy" id="33114"/>
    <lineage>
        <taxon>Eukaryota</taxon>
        <taxon>Viridiplantae</taxon>
        <taxon>Streptophyta</taxon>
        <taxon>Embryophyta</taxon>
        <taxon>Tracheophyta</taxon>
        <taxon>Spermatophyta</taxon>
        <taxon>Magnoliopsida</taxon>
        <taxon>eudicotyledons</taxon>
        <taxon>Gunneridae</taxon>
        <taxon>Pentapetalae</taxon>
        <taxon>asterids</taxon>
        <taxon>lamiids</taxon>
        <taxon>Solanales</taxon>
        <taxon>Solanaceae</taxon>
        <taxon>Solanoideae</taxon>
        <taxon>Capsiceae</taxon>
        <taxon>Capsicum</taxon>
    </lineage>
</organism>
<comment type="caution">
    <text evidence="2">The sequence shown here is derived from an EMBL/GenBank/DDBJ whole genome shotgun (WGS) entry which is preliminary data.</text>
</comment>